<organism evidence="1">
    <name type="scientific">Brassica campestris</name>
    <name type="common">Field mustard</name>
    <dbReference type="NCBI Taxonomy" id="3711"/>
    <lineage>
        <taxon>Eukaryota</taxon>
        <taxon>Viridiplantae</taxon>
        <taxon>Streptophyta</taxon>
        <taxon>Embryophyta</taxon>
        <taxon>Tracheophyta</taxon>
        <taxon>Spermatophyta</taxon>
        <taxon>Magnoliopsida</taxon>
        <taxon>eudicotyledons</taxon>
        <taxon>Gunneridae</taxon>
        <taxon>Pentapetalae</taxon>
        <taxon>rosids</taxon>
        <taxon>malvids</taxon>
        <taxon>Brassicales</taxon>
        <taxon>Brassicaceae</taxon>
        <taxon>Brassiceae</taxon>
        <taxon>Brassica</taxon>
    </lineage>
</organism>
<protein>
    <submittedName>
        <fullName evidence="1">Uncharacterized protein</fullName>
    </submittedName>
</protein>
<gene>
    <name evidence="1" type="ORF">BRAA09T38234Z</name>
</gene>
<name>A0A3P5YGY5_BRACM</name>
<evidence type="ECO:0000313" key="1">
    <source>
        <dbReference type="EMBL" id="VDC60623.1"/>
    </source>
</evidence>
<accession>A0A3P5YGY5</accession>
<reference evidence="1" key="1">
    <citation type="submission" date="2018-11" db="EMBL/GenBank/DDBJ databases">
        <authorList>
            <consortium name="Genoscope - CEA"/>
            <person name="William W."/>
        </authorList>
    </citation>
    <scope>NUCLEOTIDE SEQUENCE</scope>
</reference>
<proteinExistence type="predicted"/>
<sequence>MGTTRYRQDKDGRYSSLCPSQLRLQNSRVRSYKHSCGWSCIEAIGIG</sequence>
<dbReference type="AlphaFoldDB" id="A0A3P5YGY5"/>
<dbReference type="EMBL" id="LR031568">
    <property type="protein sequence ID" value="VDC60623.1"/>
    <property type="molecule type" value="Genomic_DNA"/>
</dbReference>